<sequence>MAFAGQRAPLVVGVIPYLSPSVLLSLFAPVRDHLQTVLARPVVLYTATDVPTYIQRCLKDEYDLQLSSAHFTRLVQRRTASVPLARFSHDLFGMVYVNGKSSVQKLNDLSGLRLAVTDRTILVNLEIFRTLRKHKIVESDLQLRMSANQNSALLAVSHGEADAAITAHFALDQMPESQRGDFRSIFQSSALPNVHLAASPRLSGTERQQIQQAMLSLPEQAGGQLFLQRSRYGGVVPADEAVLKSMDVYLSDTLHFLGMQ</sequence>
<reference evidence="2" key="1">
    <citation type="journal article" date="2019" name="Int. J. Syst. Evol. Microbiol.">
        <title>The Global Catalogue of Microorganisms (GCM) 10K type strain sequencing project: providing services to taxonomists for standard genome sequencing and annotation.</title>
        <authorList>
            <consortium name="The Broad Institute Genomics Platform"/>
            <consortium name="The Broad Institute Genome Sequencing Center for Infectious Disease"/>
            <person name="Wu L."/>
            <person name="Ma J."/>
        </authorList>
    </citation>
    <scope>NUCLEOTIDE SEQUENCE [LARGE SCALE GENOMIC DNA]</scope>
    <source>
        <strain evidence="2">KCTC 23917</strain>
    </source>
</reference>
<evidence type="ECO:0000313" key="1">
    <source>
        <dbReference type="EMBL" id="GGX43857.1"/>
    </source>
</evidence>
<dbReference type="PANTHER" id="PTHR35841:SF1">
    <property type="entry name" value="PHOSPHONATES-BINDING PERIPLASMIC PROTEIN"/>
    <property type="match status" value="1"/>
</dbReference>
<organism evidence="1 2">
    <name type="scientific">Undibacterium squillarum</name>
    <dbReference type="NCBI Taxonomy" id="1131567"/>
    <lineage>
        <taxon>Bacteria</taxon>
        <taxon>Pseudomonadati</taxon>
        <taxon>Pseudomonadota</taxon>
        <taxon>Betaproteobacteria</taxon>
        <taxon>Burkholderiales</taxon>
        <taxon>Oxalobacteraceae</taxon>
        <taxon>Undibacterium</taxon>
    </lineage>
</organism>
<evidence type="ECO:0000313" key="2">
    <source>
        <dbReference type="Proteomes" id="UP000653343"/>
    </source>
</evidence>
<proteinExistence type="predicted"/>
<dbReference type="EMBL" id="BMYU01000005">
    <property type="protein sequence ID" value="GGX43857.1"/>
    <property type="molecule type" value="Genomic_DNA"/>
</dbReference>
<dbReference type="Proteomes" id="UP000653343">
    <property type="component" value="Unassembled WGS sequence"/>
</dbReference>
<comment type="caution">
    <text evidence="1">The sequence shown here is derived from an EMBL/GenBank/DDBJ whole genome shotgun (WGS) entry which is preliminary data.</text>
</comment>
<dbReference type="Pfam" id="PF12974">
    <property type="entry name" value="Phosphonate-bd"/>
    <property type="match status" value="1"/>
</dbReference>
<gene>
    <name evidence="1" type="ORF">GCM10010946_22970</name>
</gene>
<evidence type="ECO:0008006" key="3">
    <source>
        <dbReference type="Google" id="ProtNLM"/>
    </source>
</evidence>
<keyword evidence="2" id="KW-1185">Reference proteome</keyword>
<dbReference type="SUPFAM" id="SSF53850">
    <property type="entry name" value="Periplasmic binding protein-like II"/>
    <property type="match status" value="1"/>
</dbReference>
<name>A0ABQ2Y0W0_9BURK</name>
<protein>
    <recommendedName>
        <fullName evidence="3">Phosphate/phosphite/phosphonate ABC transporter substrate-binding protein</fullName>
    </recommendedName>
</protein>
<dbReference type="Gene3D" id="3.40.190.10">
    <property type="entry name" value="Periplasmic binding protein-like II"/>
    <property type="match status" value="2"/>
</dbReference>
<accession>A0ABQ2Y0W0</accession>
<dbReference type="PANTHER" id="PTHR35841">
    <property type="entry name" value="PHOSPHONATES-BINDING PERIPLASMIC PROTEIN"/>
    <property type="match status" value="1"/>
</dbReference>